<comment type="subcellular location">
    <subcellularLocation>
        <location evidence="1">Nucleus</location>
        <location evidence="1">Nucleolus</location>
    </subcellularLocation>
</comment>
<evidence type="ECO:0000256" key="9">
    <source>
        <dbReference type="ARBA" id="ARBA00022840"/>
    </source>
</evidence>
<accession>A0A9N8VYG5</accession>
<dbReference type="EMBL" id="CAJVPJ010000043">
    <property type="protein sequence ID" value="CAG8464726.1"/>
    <property type="molecule type" value="Genomic_DNA"/>
</dbReference>
<evidence type="ECO:0000256" key="4">
    <source>
        <dbReference type="ARBA" id="ARBA00022517"/>
    </source>
</evidence>
<dbReference type="Proteomes" id="UP000789572">
    <property type="component" value="Unassembled WGS sequence"/>
</dbReference>
<feature type="domain" description="Helicase C-terminal" evidence="16">
    <location>
        <begin position="454"/>
        <end position="597"/>
    </location>
</feature>
<evidence type="ECO:0000256" key="10">
    <source>
        <dbReference type="ARBA" id="ARBA00023242"/>
    </source>
</evidence>
<keyword evidence="9 13" id="KW-0067">ATP-binding</keyword>
<evidence type="ECO:0000256" key="2">
    <source>
        <dbReference type="ARBA" id="ARBA00009334"/>
    </source>
</evidence>
<feature type="region of interest" description="Disordered" evidence="14">
    <location>
        <begin position="1"/>
        <end position="185"/>
    </location>
</feature>
<evidence type="ECO:0000256" key="7">
    <source>
        <dbReference type="ARBA" id="ARBA00022801"/>
    </source>
</evidence>
<evidence type="ECO:0000256" key="13">
    <source>
        <dbReference type="RuleBase" id="RU000492"/>
    </source>
</evidence>
<feature type="domain" description="DEAD-box RNA helicase Q" evidence="17">
    <location>
        <begin position="244"/>
        <end position="270"/>
    </location>
</feature>
<evidence type="ECO:0000256" key="3">
    <source>
        <dbReference type="ARBA" id="ARBA00012552"/>
    </source>
</evidence>
<dbReference type="OrthoDB" id="196131at2759"/>
<dbReference type="EC" id="3.6.4.13" evidence="3"/>
<dbReference type="PROSITE" id="PS51194">
    <property type="entry name" value="HELICASE_CTER"/>
    <property type="match status" value="1"/>
</dbReference>
<dbReference type="AlphaFoldDB" id="A0A9N8VYG5"/>
<dbReference type="GO" id="GO:0003676">
    <property type="term" value="F:nucleic acid binding"/>
    <property type="evidence" value="ECO:0007669"/>
    <property type="project" value="InterPro"/>
</dbReference>
<evidence type="ECO:0000313" key="19">
    <source>
        <dbReference type="Proteomes" id="UP000789572"/>
    </source>
</evidence>
<dbReference type="Pfam" id="PF00270">
    <property type="entry name" value="DEAD"/>
    <property type="match status" value="1"/>
</dbReference>
<keyword evidence="8 13" id="KW-0347">Helicase</keyword>
<evidence type="ECO:0000259" key="16">
    <source>
        <dbReference type="PROSITE" id="PS51194"/>
    </source>
</evidence>
<comment type="similarity">
    <text evidence="2">Belongs to the DEAD box helicase family. DDX5/DBP2 subfamily.</text>
</comment>
<reference evidence="18" key="1">
    <citation type="submission" date="2021-06" db="EMBL/GenBank/DDBJ databases">
        <authorList>
            <person name="Kallberg Y."/>
            <person name="Tangrot J."/>
            <person name="Rosling A."/>
        </authorList>
    </citation>
    <scope>NUCLEOTIDE SEQUENCE</scope>
    <source>
        <strain evidence="18">IA702</strain>
    </source>
</reference>
<dbReference type="InterPro" id="IPR044742">
    <property type="entry name" value="DEAD/DEAH_RhlB"/>
</dbReference>
<dbReference type="GO" id="GO:0003724">
    <property type="term" value="F:RNA helicase activity"/>
    <property type="evidence" value="ECO:0007669"/>
    <property type="project" value="UniProtKB-EC"/>
</dbReference>
<feature type="compositionally biased region" description="Basic and acidic residues" evidence="14">
    <location>
        <begin position="21"/>
        <end position="38"/>
    </location>
</feature>
<comment type="function">
    <text evidence="11">ATP-dependent RNA helicase required for 60S ribosomal subunit synthesis. Involved in efficient pre-rRNA processing, predominantly at site A3, which is necessary for the normal formation of 25S and 5.8S rRNAs.</text>
</comment>
<keyword evidence="10" id="KW-0539">Nucleus</keyword>
<sequence>MKESKDEEKSITSSSNKKRKRESELKDAGIKETKSSHKDGKKKGTKVKKSKKTVKSNDKSNSTEPDKEGLDTVVESHTIKEGGRVKKSKRAEGSVDISDSTKSAKRKEQEASDSVFREEKKAKKSKKAKEFVQIRDSEDSDKKKRQDESGDISVETSAIKKKIKVKKPKKTTESSSTKLDKEKTRETPCDLTIKPFANDQAAINGDSKPVTEEKPGVHTKASWKDYYSKHDITVDSEIDISPITSFSQLNVNACVKQVLGRFKEPTPIQAVCWGIGLSGKDVIGIAETGSGKTLAFLVPAITHISKSKDNFVKPKVLILAPTRELALQIEAQCKEFEKTCGFKSLCVYGGVQKSIQRQALREGAHILVATPGRLVDFVNERSCDLSGISFLVLDEADRMLDKGFEDVLRMIISKLPKKRQTAMFSATWPELVRRLAHDFMCNAIKVNIGSDELSANNNIKQIVEVLDDRNQKEAEAIRLENALIRQGFEAQAIHGDKNQYQRMQALQAFRDGYSPLLVATDVASRGLDIPMVEYVINYTFPLTIEDYVHRIGRTGRAGKTGISHTFFTSHDKAHSGELINVLKSAGQCVPPELLKFGTTVKRKEHSAYGAFYREIDPNAKPTRIKFES</sequence>
<evidence type="ECO:0000259" key="17">
    <source>
        <dbReference type="PROSITE" id="PS51195"/>
    </source>
</evidence>
<dbReference type="PROSITE" id="PS00039">
    <property type="entry name" value="DEAD_ATP_HELICASE"/>
    <property type="match status" value="1"/>
</dbReference>
<dbReference type="InterPro" id="IPR014001">
    <property type="entry name" value="Helicase_ATP-bd"/>
</dbReference>
<keyword evidence="5" id="KW-0698">rRNA processing</keyword>
<dbReference type="Gene3D" id="3.40.50.300">
    <property type="entry name" value="P-loop containing nucleotide triphosphate hydrolases"/>
    <property type="match status" value="2"/>
</dbReference>
<dbReference type="InterPro" id="IPR011545">
    <property type="entry name" value="DEAD/DEAH_box_helicase_dom"/>
</dbReference>
<feature type="domain" description="Helicase ATP-binding" evidence="15">
    <location>
        <begin position="273"/>
        <end position="446"/>
    </location>
</feature>
<dbReference type="Pfam" id="PF00271">
    <property type="entry name" value="Helicase_C"/>
    <property type="match status" value="1"/>
</dbReference>
<dbReference type="GO" id="GO:0005524">
    <property type="term" value="F:ATP binding"/>
    <property type="evidence" value="ECO:0007669"/>
    <property type="project" value="UniProtKB-KW"/>
</dbReference>
<evidence type="ECO:0000313" key="18">
    <source>
        <dbReference type="EMBL" id="CAG8464726.1"/>
    </source>
</evidence>
<dbReference type="SUPFAM" id="SSF52540">
    <property type="entry name" value="P-loop containing nucleoside triphosphate hydrolases"/>
    <property type="match status" value="2"/>
</dbReference>
<keyword evidence="19" id="KW-1185">Reference proteome</keyword>
<name>A0A9N8VYG5_9GLOM</name>
<keyword evidence="7 13" id="KW-0378">Hydrolase</keyword>
<gene>
    <name evidence="18" type="ORF">POCULU_LOCUS741</name>
</gene>
<protein>
    <recommendedName>
        <fullName evidence="3">RNA helicase</fullName>
        <ecNumber evidence="3">3.6.4.13</ecNumber>
    </recommendedName>
</protein>
<evidence type="ECO:0000256" key="6">
    <source>
        <dbReference type="ARBA" id="ARBA00022741"/>
    </source>
</evidence>
<keyword evidence="6 13" id="KW-0547">Nucleotide-binding</keyword>
<dbReference type="InterPro" id="IPR000629">
    <property type="entry name" value="RNA-helicase_DEAD-box_CS"/>
</dbReference>
<feature type="compositionally biased region" description="Basic residues" evidence="14">
    <location>
        <begin position="39"/>
        <end position="54"/>
    </location>
</feature>
<evidence type="ECO:0000256" key="8">
    <source>
        <dbReference type="ARBA" id="ARBA00022806"/>
    </source>
</evidence>
<dbReference type="InterPro" id="IPR014014">
    <property type="entry name" value="RNA_helicase_DEAD_Q_motif"/>
</dbReference>
<proteinExistence type="inferred from homology"/>
<feature type="compositionally biased region" description="Basic residues" evidence="14">
    <location>
        <begin position="159"/>
        <end position="169"/>
    </location>
</feature>
<evidence type="ECO:0000256" key="11">
    <source>
        <dbReference type="ARBA" id="ARBA00037449"/>
    </source>
</evidence>
<dbReference type="PROSITE" id="PS51192">
    <property type="entry name" value="HELICASE_ATP_BIND_1"/>
    <property type="match status" value="1"/>
</dbReference>
<dbReference type="SMART" id="SM00487">
    <property type="entry name" value="DEXDc"/>
    <property type="match status" value="1"/>
</dbReference>
<feature type="compositionally biased region" description="Basic and acidic residues" evidence="14">
    <location>
        <begin position="128"/>
        <end position="148"/>
    </location>
</feature>
<dbReference type="CDD" id="cd18787">
    <property type="entry name" value="SF2_C_DEAD"/>
    <property type="match status" value="1"/>
</dbReference>
<dbReference type="CDD" id="cd00268">
    <property type="entry name" value="DEADc"/>
    <property type="match status" value="1"/>
</dbReference>
<dbReference type="PROSITE" id="PS51195">
    <property type="entry name" value="Q_MOTIF"/>
    <property type="match status" value="1"/>
</dbReference>
<dbReference type="PANTHER" id="PTHR47958">
    <property type="entry name" value="ATP-DEPENDENT RNA HELICASE DBP3"/>
    <property type="match status" value="1"/>
</dbReference>
<dbReference type="SMART" id="SM00490">
    <property type="entry name" value="HELICc"/>
    <property type="match status" value="1"/>
</dbReference>
<feature type="compositionally biased region" description="Basic and acidic residues" evidence="14">
    <location>
        <begin position="1"/>
        <end position="10"/>
    </location>
</feature>
<evidence type="ECO:0000256" key="5">
    <source>
        <dbReference type="ARBA" id="ARBA00022552"/>
    </source>
</evidence>
<dbReference type="InterPro" id="IPR001650">
    <property type="entry name" value="Helicase_C-like"/>
</dbReference>
<comment type="caution">
    <text evidence="18">The sequence shown here is derived from an EMBL/GenBank/DDBJ whole genome shotgun (WGS) entry which is preliminary data.</text>
</comment>
<evidence type="ECO:0000259" key="15">
    <source>
        <dbReference type="PROSITE" id="PS51192"/>
    </source>
</evidence>
<dbReference type="InterPro" id="IPR027417">
    <property type="entry name" value="P-loop_NTPase"/>
</dbReference>
<dbReference type="GO" id="GO:0016787">
    <property type="term" value="F:hydrolase activity"/>
    <property type="evidence" value="ECO:0007669"/>
    <property type="project" value="UniProtKB-KW"/>
</dbReference>
<evidence type="ECO:0000256" key="12">
    <source>
        <dbReference type="PROSITE-ProRule" id="PRU00552"/>
    </source>
</evidence>
<organism evidence="18 19">
    <name type="scientific">Paraglomus occultum</name>
    <dbReference type="NCBI Taxonomy" id="144539"/>
    <lineage>
        <taxon>Eukaryota</taxon>
        <taxon>Fungi</taxon>
        <taxon>Fungi incertae sedis</taxon>
        <taxon>Mucoromycota</taxon>
        <taxon>Glomeromycotina</taxon>
        <taxon>Glomeromycetes</taxon>
        <taxon>Paraglomerales</taxon>
        <taxon>Paraglomeraceae</taxon>
        <taxon>Paraglomus</taxon>
    </lineage>
</organism>
<evidence type="ECO:0000256" key="1">
    <source>
        <dbReference type="ARBA" id="ARBA00004604"/>
    </source>
</evidence>
<feature type="short sequence motif" description="Q motif" evidence="12">
    <location>
        <begin position="244"/>
        <end position="270"/>
    </location>
</feature>
<feature type="compositionally biased region" description="Basic and acidic residues" evidence="14">
    <location>
        <begin position="106"/>
        <end position="121"/>
    </location>
</feature>
<evidence type="ECO:0000256" key="14">
    <source>
        <dbReference type="SAM" id="MobiDB-lite"/>
    </source>
</evidence>
<keyword evidence="4" id="KW-0690">Ribosome biogenesis</keyword>